<dbReference type="Pfam" id="PF00356">
    <property type="entry name" value="LacI"/>
    <property type="match status" value="1"/>
</dbReference>
<keyword evidence="2 5" id="KW-0238">DNA-binding</keyword>
<evidence type="ECO:0000313" key="6">
    <source>
        <dbReference type="Proteomes" id="UP001579974"/>
    </source>
</evidence>
<evidence type="ECO:0000313" key="5">
    <source>
        <dbReference type="EMBL" id="MFB5190636.1"/>
    </source>
</evidence>
<keyword evidence="6" id="KW-1185">Reference proteome</keyword>
<dbReference type="PANTHER" id="PTHR30146:SF109">
    <property type="entry name" value="HTH-TYPE TRANSCRIPTIONAL REGULATOR GALS"/>
    <property type="match status" value="1"/>
</dbReference>
<dbReference type="EMBL" id="JBDXSU010000006">
    <property type="protein sequence ID" value="MFB5190636.1"/>
    <property type="molecule type" value="Genomic_DNA"/>
</dbReference>
<accession>A0ABV5AEY7</accession>
<comment type="caution">
    <text evidence="5">The sequence shown here is derived from an EMBL/GenBank/DDBJ whole genome shotgun (WGS) entry which is preliminary data.</text>
</comment>
<dbReference type="PROSITE" id="PS50932">
    <property type="entry name" value="HTH_LACI_2"/>
    <property type="match status" value="1"/>
</dbReference>
<dbReference type="Proteomes" id="UP001579974">
    <property type="component" value="Unassembled WGS sequence"/>
</dbReference>
<proteinExistence type="predicted"/>
<dbReference type="GO" id="GO:0003677">
    <property type="term" value="F:DNA binding"/>
    <property type="evidence" value="ECO:0007669"/>
    <property type="project" value="UniProtKB-KW"/>
</dbReference>
<dbReference type="InterPro" id="IPR010982">
    <property type="entry name" value="Lambda_DNA-bd_dom_sf"/>
</dbReference>
<dbReference type="CDD" id="cd06267">
    <property type="entry name" value="PBP1_LacI_sugar_binding-like"/>
    <property type="match status" value="1"/>
</dbReference>
<dbReference type="Gene3D" id="3.40.50.2300">
    <property type="match status" value="2"/>
</dbReference>
<dbReference type="RefSeq" id="WP_275474750.1">
    <property type="nucleotide sequence ID" value="NZ_CP162940.1"/>
</dbReference>
<keyword evidence="1" id="KW-0805">Transcription regulation</keyword>
<dbReference type="CDD" id="cd01392">
    <property type="entry name" value="HTH_LacI"/>
    <property type="match status" value="1"/>
</dbReference>
<evidence type="ECO:0000256" key="1">
    <source>
        <dbReference type="ARBA" id="ARBA00023015"/>
    </source>
</evidence>
<dbReference type="Pfam" id="PF13377">
    <property type="entry name" value="Peripla_BP_3"/>
    <property type="match status" value="1"/>
</dbReference>
<evidence type="ECO:0000259" key="4">
    <source>
        <dbReference type="PROSITE" id="PS50932"/>
    </source>
</evidence>
<dbReference type="SUPFAM" id="SSF47413">
    <property type="entry name" value="lambda repressor-like DNA-binding domains"/>
    <property type="match status" value="1"/>
</dbReference>
<dbReference type="Gene3D" id="1.10.260.40">
    <property type="entry name" value="lambda repressor-like DNA-binding domains"/>
    <property type="match status" value="1"/>
</dbReference>
<evidence type="ECO:0000256" key="3">
    <source>
        <dbReference type="ARBA" id="ARBA00023163"/>
    </source>
</evidence>
<dbReference type="SMART" id="SM00354">
    <property type="entry name" value="HTH_LACI"/>
    <property type="match status" value="1"/>
</dbReference>
<reference evidence="5 6" key="1">
    <citation type="journal article" date="2024" name="Int. J. Mol. Sci.">
        <title>Exploration of Alicyclobacillus spp. Genome in Search of Antibiotic Resistance.</title>
        <authorList>
            <person name="Bucka-Kolendo J."/>
            <person name="Kiousi D.E."/>
            <person name="Dekowska A."/>
            <person name="Mikolajczuk-Szczyrba A."/>
            <person name="Karadedos D.M."/>
            <person name="Michael P."/>
            <person name="Galanis A."/>
            <person name="Sokolowska B."/>
        </authorList>
    </citation>
    <scope>NUCLEOTIDE SEQUENCE [LARGE SCALE GENOMIC DNA]</scope>
    <source>
        <strain evidence="5 6">KKP 3000</strain>
    </source>
</reference>
<dbReference type="SUPFAM" id="SSF53822">
    <property type="entry name" value="Periplasmic binding protein-like I"/>
    <property type="match status" value="1"/>
</dbReference>
<dbReference type="InterPro" id="IPR028082">
    <property type="entry name" value="Peripla_BP_I"/>
</dbReference>
<sequence length="334" mass="36832">MTPKIIDIARSANVSPATVSRVLRGYPHVSNDKRNRVLQVLKELNYVPNKVAQGLKSKKTGVIGHILPRTFPQPFFASVSLGVDQEAYGNDYRVLTLFSDSDAKREAQHVMDLGSRMVDGIVFTGVVSAKNVERAIELGIPVVMVERAKNVQGVDKVVVDDVQGAYSAVQHMVMHNHRDIGFIGPHPSFDSVEFQRYHGFEKALLDHNLNVQSRFIKYVEDYPHTFGYQAMKELLASGCLPTALLVTSDWLAMGVLQALYEARVRIPDDISVVSYDNSYGGLLSPPLSAVASPMIDLGRSAVRLVLQRGEQSHAASKTVTINTSFVDRASVRDI</sequence>
<dbReference type="InterPro" id="IPR046335">
    <property type="entry name" value="LacI/GalR-like_sensor"/>
</dbReference>
<feature type="domain" description="HTH lacI-type" evidence="4">
    <location>
        <begin position="3"/>
        <end position="57"/>
    </location>
</feature>
<evidence type="ECO:0000256" key="2">
    <source>
        <dbReference type="ARBA" id="ARBA00023125"/>
    </source>
</evidence>
<dbReference type="InterPro" id="IPR000843">
    <property type="entry name" value="HTH_LacI"/>
</dbReference>
<dbReference type="PROSITE" id="PS00356">
    <property type="entry name" value="HTH_LACI_1"/>
    <property type="match status" value="1"/>
</dbReference>
<organism evidence="5 6">
    <name type="scientific">Alicyclobacillus fastidiosus</name>
    <dbReference type="NCBI Taxonomy" id="392011"/>
    <lineage>
        <taxon>Bacteria</taxon>
        <taxon>Bacillati</taxon>
        <taxon>Bacillota</taxon>
        <taxon>Bacilli</taxon>
        <taxon>Bacillales</taxon>
        <taxon>Alicyclobacillaceae</taxon>
        <taxon>Alicyclobacillus</taxon>
    </lineage>
</organism>
<gene>
    <name evidence="5" type="ORF">KKP3000_004107</name>
</gene>
<protein>
    <submittedName>
        <fullName evidence="5">LacI family DNA-binding transcriptional regulator</fullName>
    </submittedName>
</protein>
<name>A0ABV5AEY7_9BACL</name>
<keyword evidence="3" id="KW-0804">Transcription</keyword>
<dbReference type="PANTHER" id="PTHR30146">
    <property type="entry name" value="LACI-RELATED TRANSCRIPTIONAL REPRESSOR"/>
    <property type="match status" value="1"/>
</dbReference>